<dbReference type="InterPro" id="IPR043128">
    <property type="entry name" value="Rev_trsase/Diguanyl_cyclase"/>
</dbReference>
<dbReference type="Pfam" id="PF00563">
    <property type="entry name" value="EAL"/>
    <property type="match status" value="1"/>
</dbReference>
<feature type="domain" description="Response regulatory" evidence="2">
    <location>
        <begin position="8"/>
        <end position="124"/>
    </location>
</feature>
<dbReference type="Pfam" id="PF00990">
    <property type="entry name" value="GGDEF"/>
    <property type="match status" value="1"/>
</dbReference>
<dbReference type="CDD" id="cd01948">
    <property type="entry name" value="EAL"/>
    <property type="match status" value="1"/>
</dbReference>
<dbReference type="InterPro" id="IPR001633">
    <property type="entry name" value="EAL_dom"/>
</dbReference>
<evidence type="ECO:0000259" key="3">
    <source>
        <dbReference type="PROSITE" id="PS50883"/>
    </source>
</evidence>
<name>A0A0C1YI72_9BURK</name>
<dbReference type="PANTHER" id="PTHR33121:SF70">
    <property type="entry name" value="SIGNALING PROTEIN YKOW"/>
    <property type="match status" value="1"/>
</dbReference>
<evidence type="ECO:0000259" key="2">
    <source>
        <dbReference type="PROSITE" id="PS50110"/>
    </source>
</evidence>
<dbReference type="EMBL" id="JWJG01000028">
    <property type="protein sequence ID" value="KIF80237.1"/>
    <property type="molecule type" value="Genomic_DNA"/>
</dbReference>
<dbReference type="AlphaFoldDB" id="A0A0C1YI72"/>
<evidence type="ECO:0000259" key="4">
    <source>
        <dbReference type="PROSITE" id="PS50887"/>
    </source>
</evidence>
<dbReference type="InterPro" id="IPR011006">
    <property type="entry name" value="CheY-like_superfamily"/>
</dbReference>
<dbReference type="Pfam" id="PF00072">
    <property type="entry name" value="Response_reg"/>
    <property type="match status" value="1"/>
</dbReference>
<dbReference type="NCBIfam" id="TIGR00254">
    <property type="entry name" value="GGDEF"/>
    <property type="match status" value="1"/>
</dbReference>
<dbReference type="SMART" id="SM00448">
    <property type="entry name" value="REC"/>
    <property type="match status" value="1"/>
</dbReference>
<keyword evidence="1" id="KW-0597">Phosphoprotein</keyword>
<dbReference type="PANTHER" id="PTHR33121">
    <property type="entry name" value="CYCLIC DI-GMP PHOSPHODIESTERASE PDEF"/>
    <property type="match status" value="1"/>
</dbReference>
<dbReference type="STRING" id="709839.TSA66_04515"/>
<dbReference type="FunFam" id="3.20.20.450:FF:000001">
    <property type="entry name" value="Cyclic di-GMP phosphodiesterase yahA"/>
    <property type="match status" value="1"/>
</dbReference>
<sequence length="568" mass="63145">MSNKKTLHVLFVEDSEDDKELLLDTLGGEFDDILHERVDSPAALRDALLRQQWDVVICDHGMPTLDAPSALRIVQENGSDTPFIVVSGSMTEDTATATMMAGAADMISKEHRSRLVPAVKRELMKASAIVGLREAREHLRQMAYYDQLTGLPNREFLAKKVQRLIGAGRTLTLMMVNINRFSQITRTLGMDAADHALRLVGQRIRNSVGTAGLVANVGGDRFAILLTGQDGAAEPLAVLGRLNEEVSRPLKIAEHELFLTQRIGISAYPRDGRDFHALIVNAEIAMNQARSGGACNHRFFDPAMNAAEQERLVLEHALHRALKQNEFVLHYQPQYDVPSGRIVGVEALLRWQPPGGERISPAAFIPLLEETGLIVPVGEWVLRTACLQALKWQQAAHPPIRVAVNLSAVQFRQAGLVQTVRRVLDETGLDRRCLELEITENIALHNEEAVISTLTQLRDMGIRLAIDDFGTGYSSLHYLQRFPVHKLKIDRSFVKDITDAKADRPIIKAIVSLARNLGLAVIAEGVETPQQEEFLRSCGCLEMQGYLFCHPLSSEDIENRNSVWQLAR</sequence>
<accession>A0A0C1YI72</accession>
<protein>
    <recommendedName>
        <fullName evidence="7">Diguanylate cyclase</fullName>
    </recommendedName>
</protein>
<proteinExistence type="predicted"/>
<feature type="domain" description="GGDEF" evidence="4">
    <location>
        <begin position="169"/>
        <end position="302"/>
    </location>
</feature>
<dbReference type="PROSITE" id="PS50887">
    <property type="entry name" value="GGDEF"/>
    <property type="match status" value="1"/>
</dbReference>
<dbReference type="GO" id="GO:0000160">
    <property type="term" value="P:phosphorelay signal transduction system"/>
    <property type="evidence" value="ECO:0007669"/>
    <property type="project" value="InterPro"/>
</dbReference>
<dbReference type="CDD" id="cd01949">
    <property type="entry name" value="GGDEF"/>
    <property type="match status" value="1"/>
</dbReference>
<dbReference type="SMART" id="SM00052">
    <property type="entry name" value="EAL"/>
    <property type="match status" value="1"/>
</dbReference>
<dbReference type="RefSeq" id="WP_040039152.1">
    <property type="nucleotide sequence ID" value="NZ_JWJG01000028.1"/>
</dbReference>
<dbReference type="Gene3D" id="3.40.50.2300">
    <property type="match status" value="1"/>
</dbReference>
<dbReference type="InterPro" id="IPR000160">
    <property type="entry name" value="GGDEF_dom"/>
</dbReference>
<dbReference type="Gene3D" id="3.30.70.270">
    <property type="match status" value="1"/>
</dbReference>
<dbReference type="SUPFAM" id="SSF52172">
    <property type="entry name" value="CheY-like"/>
    <property type="match status" value="1"/>
</dbReference>
<keyword evidence="6" id="KW-1185">Reference proteome</keyword>
<evidence type="ECO:0000313" key="5">
    <source>
        <dbReference type="EMBL" id="KIF80237.1"/>
    </source>
</evidence>
<dbReference type="OrthoDB" id="9813903at2"/>
<dbReference type="SUPFAM" id="SSF55073">
    <property type="entry name" value="Nucleotide cyclase"/>
    <property type="match status" value="1"/>
</dbReference>
<gene>
    <name evidence="5" type="ORF">TSA66_04515</name>
</gene>
<dbReference type="InterPro" id="IPR035919">
    <property type="entry name" value="EAL_sf"/>
</dbReference>
<reference evidence="5 6" key="1">
    <citation type="submission" date="2014-12" db="EMBL/GenBank/DDBJ databases">
        <title>Denitrispirillum autotrophicum gen. nov., sp. nov., Denitrifying, Facultatively Autotrophic Bacteria Isolated from Rice Paddy Soil.</title>
        <authorList>
            <person name="Ishii S."/>
            <person name="Ashida N."/>
            <person name="Ohno H."/>
            <person name="Otsuka S."/>
            <person name="Yokota A."/>
            <person name="Senoo K."/>
        </authorList>
    </citation>
    <scope>NUCLEOTIDE SEQUENCE [LARGE SCALE GENOMIC DNA]</scope>
    <source>
        <strain evidence="5 6">TSA66</strain>
    </source>
</reference>
<dbReference type="PROSITE" id="PS50110">
    <property type="entry name" value="RESPONSE_REGULATORY"/>
    <property type="match status" value="1"/>
</dbReference>
<dbReference type="SMART" id="SM00267">
    <property type="entry name" value="GGDEF"/>
    <property type="match status" value="1"/>
</dbReference>
<dbReference type="PROSITE" id="PS50883">
    <property type="entry name" value="EAL"/>
    <property type="match status" value="1"/>
</dbReference>
<feature type="modified residue" description="4-aspartylphosphate" evidence="1">
    <location>
        <position position="59"/>
    </location>
</feature>
<dbReference type="InterPro" id="IPR050706">
    <property type="entry name" value="Cyclic-di-GMP_PDE-like"/>
</dbReference>
<evidence type="ECO:0008006" key="7">
    <source>
        <dbReference type="Google" id="ProtNLM"/>
    </source>
</evidence>
<dbReference type="Gene3D" id="3.20.20.450">
    <property type="entry name" value="EAL domain"/>
    <property type="match status" value="1"/>
</dbReference>
<dbReference type="GO" id="GO:0071111">
    <property type="term" value="F:cyclic-guanylate-specific phosphodiesterase activity"/>
    <property type="evidence" value="ECO:0007669"/>
    <property type="project" value="InterPro"/>
</dbReference>
<evidence type="ECO:0000256" key="1">
    <source>
        <dbReference type="PROSITE-ProRule" id="PRU00169"/>
    </source>
</evidence>
<feature type="domain" description="EAL" evidence="3">
    <location>
        <begin position="311"/>
        <end position="565"/>
    </location>
</feature>
<dbReference type="CDD" id="cd00156">
    <property type="entry name" value="REC"/>
    <property type="match status" value="1"/>
</dbReference>
<dbReference type="InterPro" id="IPR029787">
    <property type="entry name" value="Nucleotide_cyclase"/>
</dbReference>
<organism evidence="5 6">
    <name type="scientific">Noviherbaspirillum autotrophicum</name>
    <dbReference type="NCBI Taxonomy" id="709839"/>
    <lineage>
        <taxon>Bacteria</taxon>
        <taxon>Pseudomonadati</taxon>
        <taxon>Pseudomonadota</taxon>
        <taxon>Betaproteobacteria</taxon>
        <taxon>Burkholderiales</taxon>
        <taxon>Oxalobacteraceae</taxon>
        <taxon>Noviherbaspirillum</taxon>
    </lineage>
</organism>
<dbReference type="InterPro" id="IPR001789">
    <property type="entry name" value="Sig_transdc_resp-reg_receiver"/>
</dbReference>
<evidence type="ECO:0000313" key="6">
    <source>
        <dbReference type="Proteomes" id="UP000031572"/>
    </source>
</evidence>
<comment type="caution">
    <text evidence="5">The sequence shown here is derived from an EMBL/GenBank/DDBJ whole genome shotgun (WGS) entry which is preliminary data.</text>
</comment>
<dbReference type="SUPFAM" id="SSF141868">
    <property type="entry name" value="EAL domain-like"/>
    <property type="match status" value="1"/>
</dbReference>
<dbReference type="Proteomes" id="UP000031572">
    <property type="component" value="Unassembled WGS sequence"/>
</dbReference>